<dbReference type="Proteomes" id="UP001153069">
    <property type="component" value="Unassembled WGS sequence"/>
</dbReference>
<dbReference type="InterPro" id="IPR018638">
    <property type="entry name" value="DUF2061_membrane"/>
</dbReference>
<keyword evidence="2" id="KW-0812">Transmembrane</keyword>
<evidence type="ECO:0000256" key="2">
    <source>
        <dbReference type="SAM" id="Phobius"/>
    </source>
</evidence>
<keyword evidence="2" id="KW-0472">Membrane</keyword>
<keyword evidence="5" id="KW-1185">Reference proteome</keyword>
<dbReference type="OrthoDB" id="41281at2759"/>
<gene>
    <name evidence="4" type="ORF">SEMRO_516_G158520.1</name>
</gene>
<accession>A0A9N8HEI2</accession>
<dbReference type="AlphaFoldDB" id="A0A9N8HEI2"/>
<reference evidence="4" key="1">
    <citation type="submission" date="2020-06" db="EMBL/GenBank/DDBJ databases">
        <authorList>
            <consortium name="Plant Systems Biology data submission"/>
        </authorList>
    </citation>
    <scope>NUCLEOTIDE SEQUENCE</scope>
    <source>
        <strain evidence="4">D6</strain>
    </source>
</reference>
<organism evidence="4 5">
    <name type="scientific">Seminavis robusta</name>
    <dbReference type="NCBI Taxonomy" id="568900"/>
    <lineage>
        <taxon>Eukaryota</taxon>
        <taxon>Sar</taxon>
        <taxon>Stramenopiles</taxon>
        <taxon>Ochrophyta</taxon>
        <taxon>Bacillariophyta</taxon>
        <taxon>Bacillariophyceae</taxon>
        <taxon>Bacillariophycidae</taxon>
        <taxon>Naviculales</taxon>
        <taxon>Naviculaceae</taxon>
        <taxon>Seminavis</taxon>
    </lineage>
</organism>
<dbReference type="EMBL" id="CAICTM010000515">
    <property type="protein sequence ID" value="CAB9512063.1"/>
    <property type="molecule type" value="Genomic_DNA"/>
</dbReference>
<feature type="transmembrane region" description="Helical" evidence="2">
    <location>
        <begin position="77"/>
        <end position="94"/>
    </location>
</feature>
<feature type="domain" description="DUF2061" evidence="3">
    <location>
        <begin position="49"/>
        <end position="100"/>
    </location>
</feature>
<comment type="caution">
    <text evidence="4">The sequence shown here is derived from an EMBL/GenBank/DDBJ whole genome shotgun (WGS) entry which is preliminary data.</text>
</comment>
<keyword evidence="2" id="KW-1133">Transmembrane helix</keyword>
<feature type="compositionally biased region" description="Polar residues" evidence="1">
    <location>
        <begin position="29"/>
        <end position="43"/>
    </location>
</feature>
<name>A0A9N8HEI2_9STRA</name>
<feature type="transmembrane region" description="Helical" evidence="2">
    <location>
        <begin position="53"/>
        <end position="71"/>
    </location>
</feature>
<feature type="region of interest" description="Disordered" evidence="1">
    <location>
        <begin position="1"/>
        <end position="45"/>
    </location>
</feature>
<evidence type="ECO:0000313" key="4">
    <source>
        <dbReference type="EMBL" id="CAB9512063.1"/>
    </source>
</evidence>
<evidence type="ECO:0000313" key="5">
    <source>
        <dbReference type="Proteomes" id="UP001153069"/>
    </source>
</evidence>
<evidence type="ECO:0000259" key="3">
    <source>
        <dbReference type="Pfam" id="PF09834"/>
    </source>
</evidence>
<protein>
    <submittedName>
        <fullName evidence="4">Predicted membrane protein (DUF2061)</fullName>
    </submittedName>
</protein>
<evidence type="ECO:0000256" key="1">
    <source>
        <dbReference type="SAM" id="MobiDB-lite"/>
    </source>
</evidence>
<proteinExistence type="predicted"/>
<sequence>MNHRSPSKNNNNNNNNNNNQHGTMEEGGSNYQTMAEIPSTPTESHTRSILKGITWRFVATMTTVVIAWVVIGDAGVAFQIGFFEAILKIAIYYVHERIWAKIPV</sequence>
<dbReference type="Pfam" id="PF09834">
    <property type="entry name" value="DUF2061"/>
    <property type="match status" value="1"/>
</dbReference>
<feature type="compositionally biased region" description="Low complexity" evidence="1">
    <location>
        <begin position="9"/>
        <end position="19"/>
    </location>
</feature>